<evidence type="ECO:0000313" key="4">
    <source>
        <dbReference type="EMBL" id="STZ28118.1"/>
    </source>
</evidence>
<keyword evidence="3" id="KW-0732">Signal</keyword>
<accession>A0A378RN16</accession>
<dbReference type="GO" id="GO:0015562">
    <property type="term" value="F:efflux transmembrane transporter activity"/>
    <property type="evidence" value="ECO:0007669"/>
    <property type="project" value="InterPro"/>
</dbReference>
<organism evidence="4 5">
    <name type="scientific">Myroides odoratus</name>
    <name type="common">Flavobacterium odoratum</name>
    <dbReference type="NCBI Taxonomy" id="256"/>
    <lineage>
        <taxon>Bacteria</taxon>
        <taxon>Pseudomonadati</taxon>
        <taxon>Bacteroidota</taxon>
        <taxon>Flavobacteriia</taxon>
        <taxon>Flavobacteriales</taxon>
        <taxon>Flavobacteriaceae</taxon>
        <taxon>Myroides</taxon>
    </lineage>
</organism>
<dbReference type="Proteomes" id="UP000255024">
    <property type="component" value="Unassembled WGS sequence"/>
</dbReference>
<comment type="similarity">
    <text evidence="1">Belongs to the outer membrane factor (OMF) (TC 1.B.17) family.</text>
</comment>
<feature type="chain" id="PRO_5016789296" evidence="3">
    <location>
        <begin position="21"/>
        <end position="426"/>
    </location>
</feature>
<sequence>MFRRVLTLSILVLSTCISQAQEKKQALKLSKEEIETLFLEQNLDLLAKKLEISQAEAQLIQARLWPNPTFEISEVNVWRTTDIEEQPIIFGNWGTSQQISLHLEQEIETAGKRRKRIDLQKLSIEERQTDFEIVLRESKLSLRNTLTSIQVLQQQQEIYQKQIDNTNLLITGYKNQLNQGNISQSEYIRLKAAQLQFKKELVDVSKELEEALKELKNFINIGTNTPIYVTNELEIPTKLVSELQIEDWIIHAQENRPDIMFNDNLINQAKKQVEIEKAERTPNITLGVDYDRGGNIMRDFVGFGLSFDLPIFDRNKGNIKEAKLGVQIAELEAQNKKNEIANDIIEALRNYTQAQDLYNQIDADYELQLDRLLEAYVKNFQKKNVSMIEYLDFVEAYVDNKNILLETKKELNEQLENLQFAIGKDI</sequence>
<name>A0A378RN16_MYROD</name>
<protein>
    <submittedName>
        <fullName evidence="4">Cation efflux system protein CzcC</fullName>
    </submittedName>
</protein>
<evidence type="ECO:0000256" key="3">
    <source>
        <dbReference type="SAM" id="SignalP"/>
    </source>
</evidence>
<evidence type="ECO:0000256" key="1">
    <source>
        <dbReference type="ARBA" id="ARBA00007613"/>
    </source>
</evidence>
<feature type="coiled-coil region" evidence="2">
    <location>
        <begin position="394"/>
        <end position="421"/>
    </location>
</feature>
<dbReference type="EMBL" id="UGQL01000001">
    <property type="protein sequence ID" value="STZ28118.1"/>
    <property type="molecule type" value="Genomic_DNA"/>
</dbReference>
<dbReference type="SUPFAM" id="SSF56954">
    <property type="entry name" value="Outer membrane efflux proteins (OEP)"/>
    <property type="match status" value="1"/>
</dbReference>
<feature type="coiled-coil region" evidence="2">
    <location>
        <begin position="319"/>
        <end position="348"/>
    </location>
</feature>
<feature type="signal peptide" evidence="3">
    <location>
        <begin position="1"/>
        <end position="20"/>
    </location>
</feature>
<dbReference type="Pfam" id="PF02321">
    <property type="entry name" value="OEP"/>
    <property type="match status" value="2"/>
</dbReference>
<feature type="coiled-coil region" evidence="2">
    <location>
        <begin position="194"/>
        <end position="221"/>
    </location>
</feature>
<dbReference type="PANTHER" id="PTHR30203">
    <property type="entry name" value="OUTER MEMBRANE CATION EFFLUX PROTEIN"/>
    <property type="match status" value="1"/>
</dbReference>
<dbReference type="Gene3D" id="1.20.1600.10">
    <property type="entry name" value="Outer membrane efflux proteins (OEP)"/>
    <property type="match status" value="1"/>
</dbReference>
<dbReference type="AlphaFoldDB" id="A0A378RN16"/>
<evidence type="ECO:0000313" key="5">
    <source>
        <dbReference type="Proteomes" id="UP000255024"/>
    </source>
</evidence>
<keyword evidence="2" id="KW-0175">Coiled coil</keyword>
<dbReference type="PANTHER" id="PTHR30203:SF23">
    <property type="entry name" value="OUTER MEMBRANE EFFLUX PROTEIN"/>
    <property type="match status" value="1"/>
</dbReference>
<keyword evidence="5" id="KW-1185">Reference proteome</keyword>
<dbReference type="InterPro" id="IPR003423">
    <property type="entry name" value="OMP_efflux"/>
</dbReference>
<reference evidence="4 5" key="1">
    <citation type="submission" date="2018-06" db="EMBL/GenBank/DDBJ databases">
        <authorList>
            <consortium name="Pathogen Informatics"/>
            <person name="Doyle S."/>
        </authorList>
    </citation>
    <scope>NUCLEOTIDE SEQUENCE [LARGE SCALE GENOMIC DNA]</scope>
    <source>
        <strain evidence="4 5">NCTC11179</strain>
    </source>
</reference>
<gene>
    <name evidence="4" type="primary">czcC_1</name>
    <name evidence="4" type="ORF">NCTC11179_01658</name>
</gene>
<evidence type="ECO:0000256" key="2">
    <source>
        <dbReference type="SAM" id="Coils"/>
    </source>
</evidence>
<dbReference type="InterPro" id="IPR010131">
    <property type="entry name" value="MdtP/NodT-like"/>
</dbReference>
<proteinExistence type="inferred from homology"/>